<evidence type="ECO:0000313" key="1">
    <source>
        <dbReference type="EMBL" id="KIO29012.1"/>
    </source>
</evidence>
<proteinExistence type="predicted"/>
<keyword evidence="2" id="KW-1185">Reference proteome</keyword>
<reference evidence="2" key="2">
    <citation type="submission" date="2015-01" db="EMBL/GenBank/DDBJ databases">
        <title>Evolutionary Origins and Diversification of the Mycorrhizal Mutualists.</title>
        <authorList>
            <consortium name="DOE Joint Genome Institute"/>
            <consortium name="Mycorrhizal Genomics Consortium"/>
            <person name="Kohler A."/>
            <person name="Kuo A."/>
            <person name="Nagy L.G."/>
            <person name="Floudas D."/>
            <person name="Copeland A."/>
            <person name="Barry K.W."/>
            <person name="Cichocki N."/>
            <person name="Veneault-Fourrey C."/>
            <person name="LaButti K."/>
            <person name="Lindquist E.A."/>
            <person name="Lipzen A."/>
            <person name="Lundell T."/>
            <person name="Morin E."/>
            <person name="Murat C."/>
            <person name="Riley R."/>
            <person name="Ohm R."/>
            <person name="Sun H."/>
            <person name="Tunlid A."/>
            <person name="Henrissat B."/>
            <person name="Grigoriev I.V."/>
            <person name="Hibbett D.S."/>
            <person name="Martin F."/>
        </authorList>
    </citation>
    <scope>NUCLEOTIDE SEQUENCE [LARGE SCALE GENOMIC DNA]</scope>
    <source>
        <strain evidence="2">MUT 4182</strain>
    </source>
</reference>
<dbReference type="AlphaFoldDB" id="A0A0C3M5T1"/>
<evidence type="ECO:0000313" key="2">
    <source>
        <dbReference type="Proteomes" id="UP000054248"/>
    </source>
</evidence>
<dbReference type="HOGENOM" id="CLU_2225146_0_0_1"/>
<accession>A0A0C3M5T1</accession>
<organism evidence="1 2">
    <name type="scientific">Tulasnella calospora MUT 4182</name>
    <dbReference type="NCBI Taxonomy" id="1051891"/>
    <lineage>
        <taxon>Eukaryota</taxon>
        <taxon>Fungi</taxon>
        <taxon>Dikarya</taxon>
        <taxon>Basidiomycota</taxon>
        <taxon>Agaricomycotina</taxon>
        <taxon>Agaricomycetes</taxon>
        <taxon>Cantharellales</taxon>
        <taxon>Tulasnellaceae</taxon>
        <taxon>Tulasnella</taxon>
    </lineage>
</organism>
<gene>
    <name evidence="1" type="ORF">M407DRAFT_6487</name>
</gene>
<dbReference type="Proteomes" id="UP000054248">
    <property type="component" value="Unassembled WGS sequence"/>
</dbReference>
<protein>
    <submittedName>
        <fullName evidence="1">Uncharacterized protein</fullName>
    </submittedName>
</protein>
<reference evidence="1 2" key="1">
    <citation type="submission" date="2014-04" db="EMBL/GenBank/DDBJ databases">
        <authorList>
            <consortium name="DOE Joint Genome Institute"/>
            <person name="Kuo A."/>
            <person name="Girlanda M."/>
            <person name="Perotto S."/>
            <person name="Kohler A."/>
            <person name="Nagy L.G."/>
            <person name="Floudas D."/>
            <person name="Copeland A."/>
            <person name="Barry K.W."/>
            <person name="Cichocki N."/>
            <person name="Veneault-Fourrey C."/>
            <person name="LaButti K."/>
            <person name="Lindquist E.A."/>
            <person name="Lipzen A."/>
            <person name="Lundell T."/>
            <person name="Morin E."/>
            <person name="Murat C."/>
            <person name="Sun H."/>
            <person name="Tunlid A."/>
            <person name="Henrissat B."/>
            <person name="Grigoriev I.V."/>
            <person name="Hibbett D.S."/>
            <person name="Martin F."/>
            <person name="Nordberg H.P."/>
            <person name="Cantor M.N."/>
            <person name="Hua S.X."/>
        </authorList>
    </citation>
    <scope>NUCLEOTIDE SEQUENCE [LARGE SCALE GENOMIC DNA]</scope>
    <source>
        <strain evidence="1 2">MUT 4182</strain>
    </source>
</reference>
<dbReference type="EMBL" id="KN822988">
    <property type="protein sequence ID" value="KIO29012.1"/>
    <property type="molecule type" value="Genomic_DNA"/>
</dbReference>
<sequence>MSPKTSGEAFDWALYNYLSIVVVEMKSTEIMTVQNTDASSLDPSRIHTHGLFGHEKNLENRRASWWRCYWWSGDTPERGVLVRKFRPPNISFRQLRKGDERLAHLR</sequence>
<name>A0A0C3M5T1_9AGAM</name>